<dbReference type="GO" id="GO:0005524">
    <property type="term" value="F:ATP binding"/>
    <property type="evidence" value="ECO:0007669"/>
    <property type="project" value="UniProtKB-KW"/>
</dbReference>
<dbReference type="PROSITE" id="PS50893">
    <property type="entry name" value="ABC_TRANSPORTER_2"/>
    <property type="match status" value="1"/>
</dbReference>
<dbReference type="InterPro" id="IPR017871">
    <property type="entry name" value="ABC_transporter-like_CS"/>
</dbReference>
<keyword evidence="5" id="KW-0046">Antibiotic resistance</keyword>
<keyword evidence="9" id="KW-1185">Reference proteome</keyword>
<evidence type="ECO:0000313" key="9">
    <source>
        <dbReference type="Proteomes" id="UP001596122"/>
    </source>
</evidence>
<organism evidence="8 9">
    <name type="scientific">Aquipuribacter nitratireducens</name>
    <dbReference type="NCBI Taxonomy" id="650104"/>
    <lineage>
        <taxon>Bacteria</taxon>
        <taxon>Bacillati</taxon>
        <taxon>Actinomycetota</taxon>
        <taxon>Actinomycetes</taxon>
        <taxon>Micrococcales</taxon>
        <taxon>Intrasporangiaceae</taxon>
        <taxon>Aquipuribacter</taxon>
    </lineage>
</organism>
<dbReference type="InterPro" id="IPR027417">
    <property type="entry name" value="P-loop_NTPase"/>
</dbReference>
<comment type="subcellular location">
    <subcellularLocation>
        <location evidence="1">Cell membrane</location>
        <topology evidence="1">Peripheral membrane protein</topology>
    </subcellularLocation>
</comment>
<dbReference type="PANTHER" id="PTHR42711">
    <property type="entry name" value="ABC TRANSPORTER ATP-BINDING PROTEIN"/>
    <property type="match status" value="1"/>
</dbReference>
<protein>
    <submittedName>
        <fullName evidence="8">ATP-binding cassette domain-containing protein</fullName>
    </submittedName>
</protein>
<evidence type="ECO:0000256" key="6">
    <source>
        <dbReference type="SAM" id="MobiDB-lite"/>
    </source>
</evidence>
<evidence type="ECO:0000313" key="8">
    <source>
        <dbReference type="EMBL" id="MFC5382337.1"/>
    </source>
</evidence>
<dbReference type="EMBL" id="JBHSLD010000024">
    <property type="protein sequence ID" value="MFC5382337.1"/>
    <property type="molecule type" value="Genomic_DNA"/>
</dbReference>
<dbReference type="PROSITE" id="PS00211">
    <property type="entry name" value="ABC_TRANSPORTER_1"/>
    <property type="match status" value="1"/>
</dbReference>
<dbReference type="InterPro" id="IPR003593">
    <property type="entry name" value="AAA+_ATPase"/>
</dbReference>
<sequence>MSTTTLTPQATTDPTPATPAPVTSTPVLAQLRGAGRTYGSGEGAVHAVRDLDLSVRAGELLAVLGPNGAGKSTAVGMLTGLVRPTSGTARLFGRDPRDLAARRRVGAMLQTSGVPETLRVRELLTQFRGYYPAPMAVPDVVQAAGLDGLERRLFGELSGGQQRRVLFGLALCGDPELLFFDEPTTGLDVDVRRTLWATLRDLTRAGRGVVLTTHYLEEADALADRVVVLDHGRVLAEGTPEHIKSLVPGRRVRARTCAAVADVGTWPGVLHVERQGPWLEVLVAESEAVVRRLLAGDADLAGLTVTEPTLEEAFLALTTSTR</sequence>
<dbReference type="SMART" id="SM00382">
    <property type="entry name" value="AAA"/>
    <property type="match status" value="1"/>
</dbReference>
<dbReference type="InterPro" id="IPR050763">
    <property type="entry name" value="ABC_transporter_ATP-binding"/>
</dbReference>
<feature type="domain" description="ABC transporter" evidence="7">
    <location>
        <begin position="29"/>
        <end position="256"/>
    </location>
</feature>
<reference evidence="9" key="1">
    <citation type="journal article" date="2019" name="Int. J. Syst. Evol. Microbiol.">
        <title>The Global Catalogue of Microorganisms (GCM) 10K type strain sequencing project: providing services to taxonomists for standard genome sequencing and annotation.</title>
        <authorList>
            <consortium name="The Broad Institute Genomics Platform"/>
            <consortium name="The Broad Institute Genome Sequencing Center for Infectious Disease"/>
            <person name="Wu L."/>
            <person name="Ma J."/>
        </authorList>
    </citation>
    <scope>NUCLEOTIDE SEQUENCE [LARGE SCALE GENOMIC DNA]</scope>
    <source>
        <strain evidence="9">CCUG 43114</strain>
    </source>
</reference>
<evidence type="ECO:0000259" key="7">
    <source>
        <dbReference type="PROSITE" id="PS50893"/>
    </source>
</evidence>
<gene>
    <name evidence="8" type="ORF">ACFPJ6_16350</name>
</gene>
<comment type="caution">
    <text evidence="8">The sequence shown here is derived from an EMBL/GenBank/DDBJ whole genome shotgun (WGS) entry which is preliminary data.</text>
</comment>
<keyword evidence="4 8" id="KW-0067">ATP-binding</keyword>
<dbReference type="SUPFAM" id="SSF52540">
    <property type="entry name" value="P-loop containing nucleoside triphosphate hydrolases"/>
    <property type="match status" value="1"/>
</dbReference>
<proteinExistence type="predicted"/>
<evidence type="ECO:0000256" key="1">
    <source>
        <dbReference type="ARBA" id="ARBA00004202"/>
    </source>
</evidence>
<name>A0ABW0GRN1_9MICO</name>
<dbReference type="RefSeq" id="WP_340271701.1">
    <property type="nucleotide sequence ID" value="NZ_JBBEOG010000014.1"/>
</dbReference>
<evidence type="ECO:0000256" key="5">
    <source>
        <dbReference type="ARBA" id="ARBA00023251"/>
    </source>
</evidence>
<evidence type="ECO:0000256" key="3">
    <source>
        <dbReference type="ARBA" id="ARBA00022741"/>
    </source>
</evidence>
<dbReference type="Pfam" id="PF00005">
    <property type="entry name" value="ABC_tran"/>
    <property type="match status" value="1"/>
</dbReference>
<keyword evidence="2" id="KW-0813">Transport</keyword>
<accession>A0ABW0GRN1</accession>
<feature type="region of interest" description="Disordered" evidence="6">
    <location>
        <begin position="1"/>
        <end position="23"/>
    </location>
</feature>
<dbReference type="Proteomes" id="UP001596122">
    <property type="component" value="Unassembled WGS sequence"/>
</dbReference>
<evidence type="ECO:0000256" key="4">
    <source>
        <dbReference type="ARBA" id="ARBA00022840"/>
    </source>
</evidence>
<dbReference type="PANTHER" id="PTHR42711:SF17">
    <property type="entry name" value="ABC TRANSPORTER ATP-BINDING PROTEIN"/>
    <property type="match status" value="1"/>
</dbReference>
<keyword evidence="3" id="KW-0547">Nucleotide-binding</keyword>
<evidence type="ECO:0000256" key="2">
    <source>
        <dbReference type="ARBA" id="ARBA00022448"/>
    </source>
</evidence>
<dbReference type="Gene3D" id="3.40.50.300">
    <property type="entry name" value="P-loop containing nucleotide triphosphate hydrolases"/>
    <property type="match status" value="1"/>
</dbReference>
<dbReference type="InterPro" id="IPR003439">
    <property type="entry name" value="ABC_transporter-like_ATP-bd"/>
</dbReference>